<dbReference type="Gramene" id="ORUFI02G15560.1">
    <property type="protein sequence ID" value="ORUFI02G15560.1"/>
    <property type="gene ID" value="ORUFI02G15560"/>
</dbReference>
<dbReference type="OMA" id="RNLCHAN"/>
<dbReference type="InterPro" id="IPR012337">
    <property type="entry name" value="RNaseH-like_sf"/>
</dbReference>
<dbReference type="InterPro" id="IPR002156">
    <property type="entry name" value="RNaseH_domain"/>
</dbReference>
<keyword evidence="3" id="KW-1185">Reference proteome</keyword>
<dbReference type="STRING" id="4529.A0A0E0NE88"/>
<organism evidence="2 3">
    <name type="scientific">Oryza rufipogon</name>
    <name type="common">Brownbeard rice</name>
    <name type="synonym">Asian wild rice</name>
    <dbReference type="NCBI Taxonomy" id="4529"/>
    <lineage>
        <taxon>Eukaryota</taxon>
        <taxon>Viridiplantae</taxon>
        <taxon>Streptophyta</taxon>
        <taxon>Embryophyta</taxon>
        <taxon>Tracheophyta</taxon>
        <taxon>Spermatophyta</taxon>
        <taxon>Magnoliopsida</taxon>
        <taxon>Liliopsida</taxon>
        <taxon>Poales</taxon>
        <taxon>Poaceae</taxon>
        <taxon>BOP clade</taxon>
        <taxon>Oryzoideae</taxon>
        <taxon>Oryzeae</taxon>
        <taxon>Oryzinae</taxon>
        <taxon>Oryza</taxon>
    </lineage>
</organism>
<dbReference type="Gene3D" id="3.30.420.10">
    <property type="entry name" value="Ribonuclease H-like superfamily/Ribonuclease H"/>
    <property type="match status" value="1"/>
</dbReference>
<dbReference type="GO" id="GO:0004523">
    <property type="term" value="F:RNA-DNA hybrid ribonuclease activity"/>
    <property type="evidence" value="ECO:0007669"/>
    <property type="project" value="InterPro"/>
</dbReference>
<evidence type="ECO:0000313" key="3">
    <source>
        <dbReference type="Proteomes" id="UP000008022"/>
    </source>
</evidence>
<dbReference type="CDD" id="cd06222">
    <property type="entry name" value="RNase_H_like"/>
    <property type="match status" value="1"/>
</dbReference>
<dbReference type="Proteomes" id="UP000008022">
    <property type="component" value="Unassembled WGS sequence"/>
</dbReference>
<dbReference type="PANTHER" id="PTHR47074">
    <property type="entry name" value="BNAC02G40300D PROTEIN"/>
    <property type="match status" value="1"/>
</dbReference>
<accession>A0A0E0NE88</accession>
<feature type="domain" description="RNase H type-1" evidence="1">
    <location>
        <begin position="25"/>
        <end position="120"/>
    </location>
</feature>
<reference evidence="3" key="1">
    <citation type="submission" date="2013-06" db="EMBL/GenBank/DDBJ databases">
        <authorList>
            <person name="Zhao Q."/>
        </authorList>
    </citation>
    <scope>NUCLEOTIDE SEQUENCE</scope>
    <source>
        <strain evidence="3">cv. W1943</strain>
    </source>
</reference>
<dbReference type="EnsemblPlants" id="ORUFI02G15560.1">
    <property type="protein sequence ID" value="ORUFI02G15560.1"/>
    <property type="gene ID" value="ORUFI02G15560"/>
</dbReference>
<dbReference type="InterPro" id="IPR052929">
    <property type="entry name" value="RNase_H-like_EbsB-rel"/>
</dbReference>
<reference evidence="2" key="2">
    <citation type="submission" date="2015-06" db="UniProtKB">
        <authorList>
            <consortium name="EnsemblPlants"/>
        </authorList>
    </citation>
    <scope>IDENTIFICATION</scope>
</reference>
<name>A0A0E0NE88_ORYRU</name>
<sequence length="170" mass="18240">MVHFKRIAKQMDGVLFCATMRVMLLFAGAGRIEFVNDAISAEARACLVALLTISVQGVSAVEIETDSAILALAIKSSSHDLATGATIFTEIKTLLQFQFASFEVSFAPRSCNKVAHELAHLGTVYNEGLAANKDGFGISQSLIRAQTVHIETVTGMVVIGVSNFRTRAAY</sequence>
<dbReference type="GO" id="GO:0003676">
    <property type="term" value="F:nucleic acid binding"/>
    <property type="evidence" value="ECO:0007669"/>
    <property type="project" value="InterPro"/>
</dbReference>
<dbReference type="AlphaFoldDB" id="A0A0E0NE88"/>
<dbReference type="InterPro" id="IPR044730">
    <property type="entry name" value="RNase_H-like_dom_plant"/>
</dbReference>
<dbReference type="Pfam" id="PF13456">
    <property type="entry name" value="RVT_3"/>
    <property type="match status" value="1"/>
</dbReference>
<protein>
    <recommendedName>
        <fullName evidence="1">RNase H type-1 domain-containing protein</fullName>
    </recommendedName>
</protein>
<proteinExistence type="predicted"/>
<evidence type="ECO:0000259" key="1">
    <source>
        <dbReference type="Pfam" id="PF13456"/>
    </source>
</evidence>
<dbReference type="SUPFAM" id="SSF53098">
    <property type="entry name" value="Ribonuclease H-like"/>
    <property type="match status" value="1"/>
</dbReference>
<dbReference type="PANTHER" id="PTHR47074:SF70">
    <property type="entry name" value="OS07G0513450 PROTEIN"/>
    <property type="match status" value="1"/>
</dbReference>
<dbReference type="InterPro" id="IPR036397">
    <property type="entry name" value="RNaseH_sf"/>
</dbReference>
<evidence type="ECO:0000313" key="2">
    <source>
        <dbReference type="EnsemblPlants" id="ORUFI02G15560.1"/>
    </source>
</evidence>